<comment type="similarity">
    <text evidence="2 14 15">Belongs to the TonB-dependent receptor family.</text>
</comment>
<keyword evidence="9" id="KW-0406">Ion transport</keyword>
<dbReference type="PANTHER" id="PTHR32552:SF74">
    <property type="entry name" value="HYDROXAMATE SIDEROPHORE RECEPTOR FHUE"/>
    <property type="match status" value="1"/>
</dbReference>
<proteinExistence type="inferred from homology"/>
<evidence type="ECO:0000256" key="6">
    <source>
        <dbReference type="ARBA" id="ARBA00022692"/>
    </source>
</evidence>
<feature type="domain" description="TonB-dependent receptor plug" evidence="19">
    <location>
        <begin position="63"/>
        <end position="163"/>
    </location>
</feature>
<keyword evidence="6 14" id="KW-0812">Transmembrane</keyword>
<dbReference type="InterPro" id="IPR010105">
    <property type="entry name" value="TonB_sidphr_rcpt"/>
</dbReference>
<evidence type="ECO:0000256" key="12">
    <source>
        <dbReference type="ARBA" id="ARBA00023170"/>
    </source>
</evidence>
<dbReference type="Proteomes" id="UP000004870">
    <property type="component" value="Unassembled WGS sequence"/>
</dbReference>
<keyword evidence="11 14" id="KW-0472">Membrane</keyword>
<gene>
    <name evidence="20" type="primary">fpvA2</name>
    <name evidence="20" type="ORF">HMPREF0198_1528</name>
</gene>
<evidence type="ECO:0000256" key="1">
    <source>
        <dbReference type="ARBA" id="ARBA00004571"/>
    </source>
</evidence>
<evidence type="ECO:0000256" key="10">
    <source>
        <dbReference type="ARBA" id="ARBA00023077"/>
    </source>
</evidence>
<evidence type="ECO:0000256" key="5">
    <source>
        <dbReference type="ARBA" id="ARBA00022496"/>
    </source>
</evidence>
<dbReference type="CDD" id="cd01347">
    <property type="entry name" value="ligand_gated_channel"/>
    <property type="match status" value="1"/>
</dbReference>
<name>C8NAK0_CARH6</name>
<dbReference type="Gene3D" id="2.170.130.10">
    <property type="entry name" value="TonB-dependent receptor, plug domain"/>
    <property type="match status" value="1"/>
</dbReference>
<dbReference type="InterPro" id="IPR036942">
    <property type="entry name" value="Beta-barrel_TonB_sf"/>
</dbReference>
<evidence type="ECO:0000256" key="13">
    <source>
        <dbReference type="ARBA" id="ARBA00023237"/>
    </source>
</evidence>
<evidence type="ECO:0000256" key="14">
    <source>
        <dbReference type="PROSITE-ProRule" id="PRU01360"/>
    </source>
</evidence>
<evidence type="ECO:0000256" key="16">
    <source>
        <dbReference type="SAM" id="MobiDB-lite"/>
    </source>
</evidence>
<keyword evidence="7 17" id="KW-0732">Signal</keyword>
<evidence type="ECO:0000259" key="19">
    <source>
        <dbReference type="Pfam" id="PF07715"/>
    </source>
</evidence>
<dbReference type="GO" id="GO:0009279">
    <property type="term" value="C:cell outer membrane"/>
    <property type="evidence" value="ECO:0007669"/>
    <property type="project" value="UniProtKB-SubCell"/>
</dbReference>
<dbReference type="GO" id="GO:0038023">
    <property type="term" value="F:signaling receptor activity"/>
    <property type="evidence" value="ECO:0007669"/>
    <property type="project" value="InterPro"/>
</dbReference>
<dbReference type="InterPro" id="IPR000531">
    <property type="entry name" value="Beta-barrel_TonB"/>
</dbReference>
<comment type="caution">
    <text evidence="20">The sequence shown here is derived from an EMBL/GenBank/DDBJ whole genome shotgun (WGS) entry which is preliminary data.</text>
</comment>
<dbReference type="AlphaFoldDB" id="C8NAK0"/>
<dbReference type="PROSITE" id="PS52016">
    <property type="entry name" value="TONB_DEPENDENT_REC_3"/>
    <property type="match status" value="1"/>
</dbReference>
<reference evidence="20 21" key="1">
    <citation type="submission" date="2009-08" db="EMBL/GenBank/DDBJ databases">
        <authorList>
            <person name="Qin X."/>
            <person name="Bachman B."/>
            <person name="Battles P."/>
            <person name="Bell A."/>
            <person name="Bess C."/>
            <person name="Bickham C."/>
            <person name="Chaboub L."/>
            <person name="Chen D."/>
            <person name="Coyle M."/>
            <person name="Deiros D.R."/>
            <person name="Dinh H."/>
            <person name="Forbes L."/>
            <person name="Fowler G."/>
            <person name="Francisco L."/>
            <person name="Fu Q."/>
            <person name="Gubbala S."/>
            <person name="Hale W."/>
            <person name="Han Y."/>
            <person name="Hemphill L."/>
            <person name="Highlander S.K."/>
            <person name="Hirani K."/>
            <person name="Hogues M."/>
            <person name="Jackson L."/>
            <person name="Jakkamsetti A."/>
            <person name="Javaid M."/>
            <person name="Jiang H."/>
            <person name="Korchina V."/>
            <person name="Kovar C."/>
            <person name="Lara F."/>
            <person name="Lee S."/>
            <person name="Mata R."/>
            <person name="Mathew T."/>
            <person name="Moen C."/>
            <person name="Morales K."/>
            <person name="Munidasa M."/>
            <person name="Nazareth L."/>
            <person name="Ngo R."/>
            <person name="Nguyen L."/>
            <person name="Okwuonu G."/>
            <person name="Ongeri F."/>
            <person name="Patil S."/>
            <person name="Petrosino J."/>
            <person name="Pham C."/>
            <person name="Pham P."/>
            <person name="Pu L.-L."/>
            <person name="Puazo M."/>
            <person name="Raj R."/>
            <person name="Reid J."/>
            <person name="Rouhana J."/>
            <person name="Saada N."/>
            <person name="Shang Y."/>
            <person name="Simmons D."/>
            <person name="Thornton R."/>
            <person name="Warren J."/>
            <person name="Weissenberger G."/>
            <person name="Zhang J."/>
            <person name="Zhang L."/>
            <person name="Zhou C."/>
            <person name="Zhu D."/>
            <person name="Muzny D."/>
            <person name="Worley K."/>
            <person name="Gibbs R."/>
        </authorList>
    </citation>
    <scope>NUCLEOTIDE SEQUENCE [LARGE SCALE GENOMIC DNA]</scope>
    <source>
        <strain evidence="21">ATCC 15826 / DSM 8339 / NCTC 10426 / 6573</strain>
    </source>
</reference>
<dbReference type="InterPro" id="IPR037066">
    <property type="entry name" value="Plug_dom_sf"/>
</dbReference>
<keyword evidence="8" id="KW-0408">Iron</keyword>
<dbReference type="Pfam" id="PF07715">
    <property type="entry name" value="Plug"/>
    <property type="match status" value="1"/>
</dbReference>
<evidence type="ECO:0000256" key="17">
    <source>
        <dbReference type="SAM" id="SignalP"/>
    </source>
</evidence>
<dbReference type="PANTHER" id="PTHR32552">
    <property type="entry name" value="FERRICHROME IRON RECEPTOR-RELATED"/>
    <property type="match status" value="1"/>
</dbReference>
<dbReference type="FunFam" id="2.170.130.10:FF:000010">
    <property type="entry name" value="Ferripyoverdine receptor"/>
    <property type="match status" value="1"/>
</dbReference>
<dbReference type="SUPFAM" id="SSF56935">
    <property type="entry name" value="Porins"/>
    <property type="match status" value="1"/>
</dbReference>
<accession>C8NAK0</accession>
<dbReference type="InterPro" id="IPR012910">
    <property type="entry name" value="Plug_dom"/>
</dbReference>
<dbReference type="EMBL" id="ACKY01000089">
    <property type="protein sequence ID" value="EEV88331.1"/>
    <property type="molecule type" value="Genomic_DNA"/>
</dbReference>
<feature type="signal peptide" evidence="17">
    <location>
        <begin position="1"/>
        <end position="22"/>
    </location>
</feature>
<feature type="compositionally biased region" description="Low complexity" evidence="16">
    <location>
        <begin position="650"/>
        <end position="663"/>
    </location>
</feature>
<dbReference type="InterPro" id="IPR039426">
    <property type="entry name" value="TonB-dep_rcpt-like"/>
</dbReference>
<evidence type="ECO:0000256" key="7">
    <source>
        <dbReference type="ARBA" id="ARBA00022729"/>
    </source>
</evidence>
<dbReference type="GO" id="GO:0015344">
    <property type="term" value="F:siderophore uptake transmembrane transporter activity"/>
    <property type="evidence" value="ECO:0007669"/>
    <property type="project" value="TreeGrafter"/>
</dbReference>
<dbReference type="Pfam" id="PF00593">
    <property type="entry name" value="TonB_dep_Rec_b-barrel"/>
    <property type="match status" value="1"/>
</dbReference>
<feature type="compositionally biased region" description="Low complexity" evidence="16">
    <location>
        <begin position="624"/>
        <end position="639"/>
    </location>
</feature>
<sequence>MNLQTAIRLALCGAATAASALAADSTTLAPVTISADKSRISSEETRDYTVPTMASATGMALSAQETPQTVSVITQQQLRDQNIRDLAGALNSTPGIAISKVDRGRNAFSARGFAIDKYQIDGMNVNWAGAWVAGESVIDTSLYDRVEIVRGATGLMTGAGNPSASVNLVRKHADSHERKTALEAGVGRYGDLKLSADHSQPLTASGNLRGRLIANYQGGKTFIDREKDKSTTLYGVLDADITPTTSASLGISHQRNDKDGAMWGGLPVTYTDGSFTNWKRGKSDSTNWSYWDSRTTNLFIEGKQALNDNWNVSLKADHRDAKGDSELFYFSGGSVNRNGLDWIPWPGKFHTDAKQNTIQLQTDGKIQAWGQEHDLIAGIQYNRHHRSSYSWDKGDIAPASDFNTWNGNYPRPNWGARSLSHDQTDTETALYAATRLRITDQLSTIIGTRVSNWKSTGESYTKPFTQKNSAIWTPYAGITYDITPNQTVYASYADIYKPQTERDRNNNLLDPIRGSTYELGWKANWLDGRLNTQASAYRTRQDNLAQSSNETIAGTNPPATAYYAAKGAKISGFELETSGNIGENLRLGAGYTQWRGKDAKGKKLNTTHPRRQLKLFAAYDVPSVSASPSAAALPGKAAPGPRPKTRRRAPTWTTARTATPWST</sequence>
<dbReference type="GeneID" id="84790775"/>
<keyword evidence="3 14" id="KW-0813">Transport</keyword>
<comment type="subcellular location">
    <subcellularLocation>
        <location evidence="1 14">Cell outer membrane</location>
        <topology evidence="1 14">Multi-pass membrane protein</topology>
    </subcellularLocation>
</comment>
<evidence type="ECO:0000256" key="11">
    <source>
        <dbReference type="ARBA" id="ARBA00023136"/>
    </source>
</evidence>
<evidence type="ECO:0000256" key="4">
    <source>
        <dbReference type="ARBA" id="ARBA00022452"/>
    </source>
</evidence>
<evidence type="ECO:0000256" key="2">
    <source>
        <dbReference type="ARBA" id="ARBA00009810"/>
    </source>
</evidence>
<evidence type="ECO:0000313" key="21">
    <source>
        <dbReference type="Proteomes" id="UP000004870"/>
    </source>
</evidence>
<dbReference type="RefSeq" id="WP_004143466.1">
    <property type="nucleotide sequence ID" value="NZ_GG694031.1"/>
</dbReference>
<organism evidence="20 21">
    <name type="scientific">Cardiobacterium hominis (strain ATCC 15826 / DSM 8339 / NCTC 10426 / 6573)</name>
    <dbReference type="NCBI Taxonomy" id="638300"/>
    <lineage>
        <taxon>Bacteria</taxon>
        <taxon>Pseudomonadati</taxon>
        <taxon>Pseudomonadota</taxon>
        <taxon>Gammaproteobacteria</taxon>
        <taxon>Cardiobacteriales</taxon>
        <taxon>Cardiobacteriaceae</taxon>
        <taxon>Cardiobacterium</taxon>
    </lineage>
</organism>
<evidence type="ECO:0000256" key="3">
    <source>
        <dbReference type="ARBA" id="ARBA00022448"/>
    </source>
</evidence>
<keyword evidence="4 14" id="KW-1134">Transmembrane beta strand</keyword>
<evidence type="ECO:0000259" key="18">
    <source>
        <dbReference type="Pfam" id="PF00593"/>
    </source>
</evidence>
<dbReference type="NCBIfam" id="TIGR01783">
    <property type="entry name" value="TonB-siderophor"/>
    <property type="match status" value="1"/>
</dbReference>
<feature type="region of interest" description="Disordered" evidence="16">
    <location>
        <begin position="624"/>
        <end position="663"/>
    </location>
</feature>
<keyword evidence="21" id="KW-1185">Reference proteome</keyword>
<evidence type="ECO:0000313" key="20">
    <source>
        <dbReference type="EMBL" id="EEV88331.1"/>
    </source>
</evidence>
<evidence type="ECO:0000256" key="8">
    <source>
        <dbReference type="ARBA" id="ARBA00023004"/>
    </source>
</evidence>
<keyword evidence="10 15" id="KW-0798">TonB box</keyword>
<dbReference type="HOGENOM" id="CLU_008287_9_3_6"/>
<feature type="domain" description="TonB-dependent receptor-like beta-barrel" evidence="18">
    <location>
        <begin position="272"/>
        <end position="619"/>
    </location>
</feature>
<evidence type="ECO:0000256" key="9">
    <source>
        <dbReference type="ARBA" id="ARBA00023065"/>
    </source>
</evidence>
<keyword evidence="5" id="KW-0410">Iron transport</keyword>
<evidence type="ECO:0000256" key="15">
    <source>
        <dbReference type="RuleBase" id="RU003357"/>
    </source>
</evidence>
<keyword evidence="13 14" id="KW-0998">Cell outer membrane</keyword>
<keyword evidence="12 20" id="KW-0675">Receptor</keyword>
<dbReference type="GO" id="GO:0015891">
    <property type="term" value="P:siderophore transport"/>
    <property type="evidence" value="ECO:0007669"/>
    <property type="project" value="InterPro"/>
</dbReference>
<dbReference type="Gene3D" id="2.40.170.20">
    <property type="entry name" value="TonB-dependent receptor, beta-barrel domain"/>
    <property type="match status" value="1"/>
</dbReference>
<protein>
    <submittedName>
        <fullName evidence="20">TonB-dependent siderophore receptor</fullName>
    </submittedName>
</protein>
<feature type="chain" id="PRO_5002990725" evidence="17">
    <location>
        <begin position="23"/>
        <end position="663"/>
    </location>
</feature>